<dbReference type="CDD" id="cd19499">
    <property type="entry name" value="RecA-like_ClpB_Hsp104-like"/>
    <property type="match status" value="1"/>
</dbReference>
<dbReference type="PRINTS" id="PR00300">
    <property type="entry name" value="CLPPROTEASEA"/>
</dbReference>
<dbReference type="Gene3D" id="3.40.50.300">
    <property type="entry name" value="P-loop containing nucleotide triphosphate hydrolases"/>
    <property type="match status" value="1"/>
</dbReference>
<dbReference type="PANTHER" id="PTHR11638:SF18">
    <property type="entry name" value="HEAT SHOCK PROTEIN 104"/>
    <property type="match status" value="1"/>
</dbReference>
<sequence length="549" mass="65987">MIFLYKYFTKQYIYYIYLITKKYKYYGIYQYFIFNTFNNSRYFIDIDKFIKELNNISAYTIYIVNPLIFQLSFNTYTNDTNLTYLIKTKFINFYNHIFKNNNIDTKIKILHILNNKILIVFNTYNLFLQIFRDRKTFENFIISFKYFNIILFIADTNLSYKYSLDLFLSNNNIKEYKTKILNVVTNVVNTNIKFKNFKIKKFINFYLYNGIQYNLTPEYVNNIIKCIKNIKLKHKKTELSYIYLYLYRYFKTNNNLLEPVVKSINNMFYNTNENKPLGNFLLCGTSGTGKTELAKILSYILFKSTKYLIKLNMSEYMEKHSISKIIGSPPGYVGYNDSNEFINKVKSYKMSIILFDEIEKAHKSINDLMLQILEEGKLTLANGDLLKFNNSFVIFTSNLGCDGDILTCTNREIYNYNILNSIKNFFRPEFISRLNNILLFNPIKLSMCFTLFSSIQKKLNILNSINIDYIDYFLQTELIKYSYNMFYGLRPLYKLNELLFNKIKEHINKFSKLNYKNNIYLLNNIKTPNFKYYLHPYVRYNYFLNKFNL</sequence>
<name>A0A411AD59_9APIC</name>
<dbReference type="GO" id="GO:0005524">
    <property type="term" value="F:ATP binding"/>
    <property type="evidence" value="ECO:0007669"/>
    <property type="project" value="UniProtKB-KW"/>
</dbReference>
<dbReference type="AlphaFoldDB" id="A0A411AD59"/>
<accession>A0A411AD59</accession>
<dbReference type="InterPro" id="IPR027417">
    <property type="entry name" value="P-loop_NTPase"/>
</dbReference>
<keyword evidence="1" id="KW-0547">Nucleotide-binding</keyword>
<reference evidence="4" key="1">
    <citation type="submission" date="2018-09" db="EMBL/GenBank/DDBJ databases">
        <title>Comparative sequence analysis of Babesia apicoplast genomes of sheep originating from six regions.</title>
        <authorList>
            <person name="Wang X."/>
            <person name="Guan G."/>
        </authorList>
    </citation>
    <scope>NUCLEOTIDE SEQUENCE</scope>
</reference>
<feature type="domain" description="AAA+ ATPase" evidence="3">
    <location>
        <begin position="276"/>
        <end position="419"/>
    </location>
</feature>
<dbReference type="SUPFAM" id="SSF52540">
    <property type="entry name" value="P-loop containing nucleoside triphosphate hydrolases"/>
    <property type="match status" value="1"/>
</dbReference>
<dbReference type="InterPro" id="IPR050130">
    <property type="entry name" value="ClpA_ClpB"/>
</dbReference>
<dbReference type="GO" id="GO:0016887">
    <property type="term" value="F:ATP hydrolysis activity"/>
    <property type="evidence" value="ECO:0007669"/>
    <property type="project" value="InterPro"/>
</dbReference>
<dbReference type="PANTHER" id="PTHR11638">
    <property type="entry name" value="ATP-DEPENDENT CLP PROTEASE"/>
    <property type="match status" value="1"/>
</dbReference>
<evidence type="ECO:0000256" key="1">
    <source>
        <dbReference type="ARBA" id="ARBA00022741"/>
    </source>
</evidence>
<gene>
    <name evidence="4" type="primary">clpC1</name>
</gene>
<dbReference type="GO" id="GO:0034605">
    <property type="term" value="P:cellular response to heat"/>
    <property type="evidence" value="ECO:0007669"/>
    <property type="project" value="TreeGrafter"/>
</dbReference>
<dbReference type="SMART" id="SM00382">
    <property type="entry name" value="AAA"/>
    <property type="match status" value="1"/>
</dbReference>
<proteinExistence type="predicted"/>
<dbReference type="InterPro" id="IPR001270">
    <property type="entry name" value="ClpA/B"/>
</dbReference>
<evidence type="ECO:0000256" key="2">
    <source>
        <dbReference type="ARBA" id="ARBA00022840"/>
    </source>
</evidence>
<evidence type="ECO:0000313" key="4">
    <source>
        <dbReference type="EMBL" id="QAX27018.1"/>
    </source>
</evidence>
<dbReference type="InterPro" id="IPR003959">
    <property type="entry name" value="ATPase_AAA_core"/>
</dbReference>
<dbReference type="Pfam" id="PF07724">
    <property type="entry name" value="AAA_2"/>
    <property type="match status" value="1"/>
</dbReference>
<evidence type="ECO:0000259" key="3">
    <source>
        <dbReference type="SMART" id="SM00382"/>
    </source>
</evidence>
<dbReference type="GO" id="GO:0005737">
    <property type="term" value="C:cytoplasm"/>
    <property type="evidence" value="ECO:0007669"/>
    <property type="project" value="TreeGrafter"/>
</dbReference>
<dbReference type="EMBL" id="MH992225">
    <property type="protein sequence ID" value="QAX27018.1"/>
    <property type="molecule type" value="Genomic_DNA"/>
</dbReference>
<dbReference type="InterPro" id="IPR003593">
    <property type="entry name" value="AAA+_ATPase"/>
</dbReference>
<protein>
    <submittedName>
        <fullName evidence="4">ClpC1</fullName>
    </submittedName>
</protein>
<organism evidence="4">
    <name type="scientific">Babesia sp. Dunhuang</name>
    <dbReference type="NCBI Taxonomy" id="1164853"/>
    <lineage>
        <taxon>Eukaryota</taxon>
        <taxon>Sar</taxon>
        <taxon>Alveolata</taxon>
        <taxon>Apicomplexa</taxon>
        <taxon>Aconoidasida</taxon>
        <taxon>Piroplasmida</taxon>
        <taxon>Babesiidae</taxon>
        <taxon>Babesia</taxon>
    </lineage>
</organism>
<keyword evidence="2" id="KW-0067">ATP-binding</keyword>